<evidence type="ECO:0000313" key="2">
    <source>
        <dbReference type="EMBL" id="ENW03336.1"/>
    </source>
</evidence>
<dbReference type="Gene3D" id="3.40.630.30">
    <property type="match status" value="1"/>
</dbReference>
<evidence type="ECO:0000313" key="3">
    <source>
        <dbReference type="Proteomes" id="UP000018417"/>
    </source>
</evidence>
<comment type="caution">
    <text evidence="2">The sequence shown here is derived from an EMBL/GenBank/DDBJ whole genome shotgun (WGS) entry which is preliminary data.</text>
</comment>
<name>N9FEL4_9GAMM</name>
<dbReference type="EMBL" id="APQK01000014">
    <property type="protein sequence ID" value="ENW03336.1"/>
    <property type="molecule type" value="Genomic_DNA"/>
</dbReference>
<dbReference type="SUPFAM" id="SSF55729">
    <property type="entry name" value="Acyl-CoA N-acyltransferases (Nat)"/>
    <property type="match status" value="1"/>
</dbReference>
<dbReference type="OrthoDB" id="8913805at2"/>
<dbReference type="Pfam" id="PF13508">
    <property type="entry name" value="Acetyltransf_7"/>
    <property type="match status" value="1"/>
</dbReference>
<dbReference type="PROSITE" id="PS51186">
    <property type="entry name" value="GNAT"/>
    <property type="match status" value="1"/>
</dbReference>
<sequence length="101" mass="12194">MDGQEAAFLSYDDWSEKYIGFIYEIYVLLPEYRYQGIGELLLSYAESKVYELKCRYIKLKPYPLDEKTDKDRLIAWYKKNGYFQSSDVEEVMKKKLDKIKF</sequence>
<gene>
    <name evidence="2" type="ORF">F934_02592</name>
</gene>
<evidence type="ECO:0000259" key="1">
    <source>
        <dbReference type="PROSITE" id="PS51186"/>
    </source>
</evidence>
<accession>N9FEL4</accession>
<dbReference type="GO" id="GO:0016747">
    <property type="term" value="F:acyltransferase activity, transferring groups other than amino-acyl groups"/>
    <property type="evidence" value="ECO:0007669"/>
    <property type="project" value="InterPro"/>
</dbReference>
<dbReference type="CDD" id="cd04301">
    <property type="entry name" value="NAT_SF"/>
    <property type="match status" value="1"/>
</dbReference>
<dbReference type="AlphaFoldDB" id="N9FEL4"/>
<organism evidence="2 3">
    <name type="scientific">Acinetobacter beijerinckii ANC 3835</name>
    <dbReference type="NCBI Taxonomy" id="1217649"/>
    <lineage>
        <taxon>Bacteria</taxon>
        <taxon>Pseudomonadati</taxon>
        <taxon>Pseudomonadota</taxon>
        <taxon>Gammaproteobacteria</taxon>
        <taxon>Moraxellales</taxon>
        <taxon>Moraxellaceae</taxon>
        <taxon>Acinetobacter</taxon>
    </lineage>
</organism>
<proteinExistence type="predicted"/>
<feature type="domain" description="N-acetyltransferase" evidence="1">
    <location>
        <begin position="1"/>
        <end position="97"/>
    </location>
</feature>
<dbReference type="PATRIC" id="fig|1217649.3.peg.2518"/>
<dbReference type="InterPro" id="IPR000182">
    <property type="entry name" value="GNAT_dom"/>
</dbReference>
<protein>
    <recommendedName>
        <fullName evidence="1">N-acetyltransferase domain-containing protein</fullName>
    </recommendedName>
</protein>
<reference evidence="2 3" key="1">
    <citation type="submission" date="2013-02" db="EMBL/GenBank/DDBJ databases">
        <title>The Genome Sequence of Acinetobacter beijerinckii ANC 3835.</title>
        <authorList>
            <consortium name="The Broad Institute Genome Sequencing Platform"/>
            <consortium name="The Broad Institute Genome Sequencing Center for Infectious Disease"/>
            <person name="Cerqueira G."/>
            <person name="Feldgarden M."/>
            <person name="Courvalin P."/>
            <person name="Perichon B."/>
            <person name="Grillot-Courvalin C."/>
            <person name="Clermont D."/>
            <person name="Rocha E."/>
            <person name="Yoon E.-J."/>
            <person name="Nemec A."/>
            <person name="Walker B."/>
            <person name="Young S.K."/>
            <person name="Zeng Q."/>
            <person name="Gargeya S."/>
            <person name="Fitzgerald M."/>
            <person name="Haas B."/>
            <person name="Abouelleil A."/>
            <person name="Alvarado L."/>
            <person name="Arachchi H.M."/>
            <person name="Berlin A.M."/>
            <person name="Chapman S.B."/>
            <person name="Dewar J."/>
            <person name="Goldberg J."/>
            <person name="Griggs A."/>
            <person name="Gujja S."/>
            <person name="Hansen M."/>
            <person name="Howarth C."/>
            <person name="Imamovic A."/>
            <person name="Larimer J."/>
            <person name="McCowan C."/>
            <person name="Murphy C."/>
            <person name="Neiman D."/>
            <person name="Pearson M."/>
            <person name="Priest M."/>
            <person name="Roberts A."/>
            <person name="Saif S."/>
            <person name="Shea T."/>
            <person name="Sisk P."/>
            <person name="Sykes S."/>
            <person name="Wortman J."/>
            <person name="Nusbaum C."/>
            <person name="Birren B."/>
        </authorList>
    </citation>
    <scope>NUCLEOTIDE SEQUENCE [LARGE SCALE GENOMIC DNA]</scope>
    <source>
        <strain evidence="2 3">ANC 3835</strain>
    </source>
</reference>
<dbReference type="HOGENOM" id="CLU_2285246_0_0_6"/>
<dbReference type="Proteomes" id="UP000018417">
    <property type="component" value="Unassembled WGS sequence"/>
</dbReference>
<dbReference type="InterPro" id="IPR016181">
    <property type="entry name" value="Acyl_CoA_acyltransferase"/>
</dbReference>